<dbReference type="RefSeq" id="WP_174405038.1">
    <property type="nucleotide sequence ID" value="NZ_BLVO01000013.1"/>
</dbReference>
<evidence type="ECO:0000256" key="2">
    <source>
        <dbReference type="ARBA" id="ARBA00009142"/>
    </source>
</evidence>
<evidence type="ECO:0000256" key="7">
    <source>
        <dbReference type="ARBA" id="ARBA00023136"/>
    </source>
</evidence>
<comment type="similarity">
    <text evidence="2 8">Belongs to the 4-toluene sulfonate uptake permease (TSUP) (TC 2.A.102) family.</text>
</comment>
<gene>
    <name evidence="9" type="ORF">DSM101010T_17360</name>
</gene>
<evidence type="ECO:0000256" key="4">
    <source>
        <dbReference type="ARBA" id="ARBA00022475"/>
    </source>
</evidence>
<accession>A0A7J0BJG5</accession>
<dbReference type="PANTHER" id="PTHR30269">
    <property type="entry name" value="TRANSMEMBRANE PROTEIN YFCA"/>
    <property type="match status" value="1"/>
</dbReference>
<dbReference type="PANTHER" id="PTHR30269:SF37">
    <property type="entry name" value="MEMBRANE TRANSPORTER PROTEIN"/>
    <property type="match status" value="1"/>
</dbReference>
<evidence type="ECO:0000256" key="5">
    <source>
        <dbReference type="ARBA" id="ARBA00022692"/>
    </source>
</evidence>
<dbReference type="GO" id="GO:0005886">
    <property type="term" value="C:plasma membrane"/>
    <property type="evidence" value="ECO:0007669"/>
    <property type="project" value="UniProtKB-SubCell"/>
</dbReference>
<dbReference type="Proteomes" id="UP000503840">
    <property type="component" value="Unassembled WGS sequence"/>
</dbReference>
<feature type="transmembrane region" description="Helical" evidence="8">
    <location>
        <begin position="12"/>
        <end position="36"/>
    </location>
</feature>
<dbReference type="InterPro" id="IPR052017">
    <property type="entry name" value="TSUP"/>
</dbReference>
<evidence type="ECO:0000313" key="10">
    <source>
        <dbReference type="Proteomes" id="UP000503840"/>
    </source>
</evidence>
<dbReference type="Pfam" id="PF01925">
    <property type="entry name" value="TauE"/>
    <property type="match status" value="1"/>
</dbReference>
<keyword evidence="5 8" id="KW-0812">Transmembrane</keyword>
<feature type="transmembrane region" description="Helical" evidence="8">
    <location>
        <begin position="73"/>
        <end position="89"/>
    </location>
</feature>
<keyword evidence="7 8" id="KW-0472">Membrane</keyword>
<dbReference type="InterPro" id="IPR002781">
    <property type="entry name" value="TM_pro_TauE-like"/>
</dbReference>
<feature type="transmembrane region" description="Helical" evidence="8">
    <location>
        <begin position="126"/>
        <end position="145"/>
    </location>
</feature>
<keyword evidence="4 8" id="KW-1003">Cell membrane</keyword>
<evidence type="ECO:0000256" key="3">
    <source>
        <dbReference type="ARBA" id="ARBA00022448"/>
    </source>
</evidence>
<evidence type="ECO:0000256" key="1">
    <source>
        <dbReference type="ARBA" id="ARBA00004651"/>
    </source>
</evidence>
<keyword evidence="6 8" id="KW-1133">Transmembrane helix</keyword>
<dbReference type="AlphaFoldDB" id="A0A7J0BJG5"/>
<comment type="subcellular location">
    <subcellularLocation>
        <location evidence="1 8">Cell membrane</location>
        <topology evidence="1 8">Multi-pass membrane protein</topology>
    </subcellularLocation>
</comment>
<organism evidence="9 10">
    <name type="scientific">Desulfovibrio subterraneus</name>
    <dbReference type="NCBI Taxonomy" id="2718620"/>
    <lineage>
        <taxon>Bacteria</taxon>
        <taxon>Pseudomonadati</taxon>
        <taxon>Thermodesulfobacteriota</taxon>
        <taxon>Desulfovibrionia</taxon>
        <taxon>Desulfovibrionales</taxon>
        <taxon>Desulfovibrionaceae</taxon>
        <taxon>Desulfovibrio</taxon>
    </lineage>
</organism>
<feature type="transmembrane region" description="Helical" evidence="8">
    <location>
        <begin position="220"/>
        <end position="237"/>
    </location>
</feature>
<sequence length="240" mass="25664">MNEYILTAAIYAAAGFVQGLTGFGSALVAIPLMTIYMPLSEAVAVSILCGVVLNAQVGWSYRRYADRERLRPLFIGAAPGVLAGVYLLHNVPGDIMKAGMGVFLMLYAAYGLFFERVKAKGISRRWGYLAGFASGAIGAAFSAGGPPTVVYATLTGWPKDVIKAALAYFFFAVCIVSAGAHAASGMWSLKVLTMFALTAPALWFGTRLGIHFSGGIGERTYRRLLFTMLACMGVLMLRPF</sequence>
<evidence type="ECO:0000256" key="6">
    <source>
        <dbReference type="ARBA" id="ARBA00022989"/>
    </source>
</evidence>
<reference evidence="9 10" key="1">
    <citation type="submission" date="2020-05" db="EMBL/GenBank/DDBJ databases">
        <title>Draft genome sequence of Desulfovibrio sp. strain HN2T.</title>
        <authorList>
            <person name="Ueno A."/>
            <person name="Tamazawa S."/>
            <person name="Tamamura S."/>
            <person name="Murakami T."/>
            <person name="Kiyama T."/>
            <person name="Inomata H."/>
            <person name="Amano Y."/>
            <person name="Miyakawa K."/>
            <person name="Tamaki H."/>
            <person name="Naganuma T."/>
            <person name="Kaneko K."/>
        </authorList>
    </citation>
    <scope>NUCLEOTIDE SEQUENCE [LARGE SCALE GENOMIC DNA]</scope>
    <source>
        <strain evidence="9 10">HN2</strain>
    </source>
</reference>
<feature type="transmembrane region" description="Helical" evidence="8">
    <location>
        <begin position="191"/>
        <end position="214"/>
    </location>
</feature>
<keyword evidence="10" id="KW-1185">Reference proteome</keyword>
<feature type="transmembrane region" description="Helical" evidence="8">
    <location>
        <begin position="165"/>
        <end position="184"/>
    </location>
</feature>
<name>A0A7J0BJG5_9BACT</name>
<keyword evidence="3" id="KW-0813">Transport</keyword>
<evidence type="ECO:0000313" key="9">
    <source>
        <dbReference type="EMBL" id="GFM33371.1"/>
    </source>
</evidence>
<evidence type="ECO:0000256" key="8">
    <source>
        <dbReference type="RuleBase" id="RU363041"/>
    </source>
</evidence>
<feature type="transmembrane region" description="Helical" evidence="8">
    <location>
        <begin position="42"/>
        <end position="61"/>
    </location>
</feature>
<dbReference type="EMBL" id="BLVO01000013">
    <property type="protein sequence ID" value="GFM33371.1"/>
    <property type="molecule type" value="Genomic_DNA"/>
</dbReference>
<proteinExistence type="inferred from homology"/>
<feature type="transmembrane region" description="Helical" evidence="8">
    <location>
        <begin position="95"/>
        <end position="114"/>
    </location>
</feature>
<protein>
    <recommendedName>
        <fullName evidence="8">Probable membrane transporter protein</fullName>
    </recommendedName>
</protein>
<comment type="caution">
    <text evidence="9">The sequence shown here is derived from an EMBL/GenBank/DDBJ whole genome shotgun (WGS) entry which is preliminary data.</text>
</comment>